<dbReference type="Proteomes" id="UP000092575">
    <property type="component" value="Unassembled WGS sequence"/>
</dbReference>
<protein>
    <submittedName>
        <fullName evidence="1">Uncharacterized protein</fullName>
    </submittedName>
</protein>
<dbReference type="RefSeq" id="WP_067009065.1">
    <property type="nucleotide sequence ID" value="NZ_CP065728.1"/>
</dbReference>
<dbReference type="EMBL" id="LXTW01000032">
    <property type="protein sequence ID" value="OBX83138.1"/>
    <property type="molecule type" value="Genomic_DNA"/>
</dbReference>
<organism evidence="1 3">
    <name type="scientific">Moraxella nonliquefaciens</name>
    <dbReference type="NCBI Taxonomy" id="478"/>
    <lineage>
        <taxon>Bacteria</taxon>
        <taxon>Pseudomonadati</taxon>
        <taxon>Pseudomonadota</taxon>
        <taxon>Gammaproteobacteria</taxon>
        <taxon>Moraxellales</taxon>
        <taxon>Moraxellaceae</taxon>
        <taxon>Moraxella</taxon>
    </lineage>
</organism>
<accession>A0A1B8QI28</accession>
<dbReference type="AlphaFoldDB" id="A0A1B8QI28"/>
<gene>
    <name evidence="1" type="ORF">A7456_03505</name>
    <name evidence="2" type="ORF">I6G26_05890</name>
</gene>
<evidence type="ECO:0000313" key="1">
    <source>
        <dbReference type="EMBL" id="OBX83138.1"/>
    </source>
</evidence>
<evidence type="ECO:0000313" key="3">
    <source>
        <dbReference type="Proteomes" id="UP000092575"/>
    </source>
</evidence>
<sequence length="104" mass="12144">MILKNNKNTIYATKHLMVETFHTGVTWDVRSKPTKGGHTNQCTYGIDRNLIRFQRPAAGTADYKECRFPIFDCKEHKEHDVDPYSLAVKLGRMDDYYSIRPTIY</sequence>
<dbReference type="EMBL" id="CP065728">
    <property type="protein sequence ID" value="QPT45505.1"/>
    <property type="molecule type" value="Genomic_DNA"/>
</dbReference>
<evidence type="ECO:0000313" key="2">
    <source>
        <dbReference type="EMBL" id="QPT45505.1"/>
    </source>
</evidence>
<dbReference type="Proteomes" id="UP000594834">
    <property type="component" value="Chromosome"/>
</dbReference>
<name>A0A1B8QI28_MORNO</name>
<proteinExistence type="predicted"/>
<keyword evidence="4" id="KW-1185">Reference proteome</keyword>
<dbReference type="STRING" id="478.A7456_03505"/>
<reference evidence="1 3" key="1">
    <citation type="submission" date="2016-05" db="EMBL/GenBank/DDBJ databases">
        <title>Draft genome sequence of Moraxella nonliquefaciens CCUG 348T.</title>
        <authorList>
            <person name="Salva-Serra F."/>
            <person name="Engstrom-Jakobsson H."/>
            <person name="Thorell K."/>
            <person name="Gonzales-Siles L."/>
            <person name="Karlsson R."/>
            <person name="Boulund F."/>
            <person name="Engstrand L."/>
            <person name="Kristiansson E."/>
            <person name="Moore E."/>
        </authorList>
    </citation>
    <scope>NUCLEOTIDE SEQUENCE [LARGE SCALE GENOMIC DNA]</scope>
    <source>
        <strain evidence="1 3">CCUG 348</strain>
    </source>
</reference>
<evidence type="ECO:0000313" key="4">
    <source>
        <dbReference type="Proteomes" id="UP000594834"/>
    </source>
</evidence>
<reference evidence="2 4" key="2">
    <citation type="submission" date="2020-12" db="EMBL/GenBank/DDBJ databases">
        <title>FDA dAtabase for Regulatory Grade micrObial Sequences (FDA-ARGOS): Supporting development and validation of Infectious Disease Dx tests.</title>
        <authorList>
            <person name="Sproer C."/>
            <person name="Gronow S."/>
            <person name="Severitt S."/>
            <person name="Schroder I."/>
            <person name="Tallon L."/>
            <person name="Sadzewicz L."/>
            <person name="Zhao X."/>
            <person name="Boylan J."/>
            <person name="Ott S."/>
            <person name="Bowen H."/>
            <person name="Vavikolanu K."/>
            <person name="Mehta A."/>
            <person name="Aluvathingal J."/>
            <person name="Nadendla S."/>
            <person name="Lowell S."/>
            <person name="Myers T."/>
            <person name="Yan Y."/>
            <person name="Sichtig H."/>
        </authorList>
    </citation>
    <scope>NUCLEOTIDE SEQUENCE [LARGE SCALE GENOMIC DNA]</scope>
    <source>
        <strain evidence="2 4">FDAARGOS_869</strain>
    </source>
</reference>